<dbReference type="EMBL" id="QXFZ01000009">
    <property type="protein sequence ID" value="KAE9140900.1"/>
    <property type="molecule type" value="Genomic_DNA"/>
</dbReference>
<protein>
    <submittedName>
        <fullName evidence="2">Uncharacterized protein</fullName>
    </submittedName>
</protein>
<evidence type="ECO:0000313" key="12">
    <source>
        <dbReference type="Proteomes" id="UP000433483"/>
    </source>
</evidence>
<dbReference type="PROSITE" id="PS51257">
    <property type="entry name" value="PROKAR_LIPOPROTEIN"/>
    <property type="match status" value="1"/>
</dbReference>
<organism evidence="2 17">
    <name type="scientific">Phytophthora fragariae</name>
    <dbReference type="NCBI Taxonomy" id="53985"/>
    <lineage>
        <taxon>Eukaryota</taxon>
        <taxon>Sar</taxon>
        <taxon>Stramenopiles</taxon>
        <taxon>Oomycota</taxon>
        <taxon>Peronosporomycetes</taxon>
        <taxon>Peronosporales</taxon>
        <taxon>Peronosporaceae</taxon>
        <taxon>Phytophthora</taxon>
    </lineage>
</organism>
<dbReference type="EMBL" id="QXFY01000132">
    <property type="protein sequence ID" value="KAE9355485.1"/>
    <property type="molecule type" value="Genomic_DNA"/>
</dbReference>
<evidence type="ECO:0000313" key="3">
    <source>
        <dbReference type="EMBL" id="KAE9102231.1"/>
    </source>
</evidence>
<evidence type="ECO:0000313" key="1">
    <source>
        <dbReference type="EMBL" id="KAE8946704.1"/>
    </source>
</evidence>
<evidence type="ECO:0000313" key="15">
    <source>
        <dbReference type="Proteomes" id="UP000440732"/>
    </source>
</evidence>
<dbReference type="EMBL" id="QXGF01000106">
    <property type="protein sequence ID" value="KAE8946704.1"/>
    <property type="molecule type" value="Genomic_DNA"/>
</dbReference>
<comment type="caution">
    <text evidence="2">The sequence shown here is derived from an EMBL/GenBank/DDBJ whole genome shotgun (WGS) entry which is preliminary data.</text>
</comment>
<sequence length="53" mass="5556">MRTRTAGGGTLGILTTMSAALSCTRRNVVPGSEIRASNTPRVPLATIFCGLMF</sequence>
<evidence type="ECO:0000313" key="7">
    <source>
        <dbReference type="EMBL" id="KAE9255557.1"/>
    </source>
</evidence>
<dbReference type="AlphaFoldDB" id="A0A6A3MGJ1"/>
<accession>A0A6A3MGJ1</accession>
<gene>
    <name evidence="9" type="ORF">PF001_g2985</name>
    <name evidence="8" type="ORF">PF002_g581</name>
    <name evidence="7" type="ORF">PF004_g525</name>
    <name evidence="6" type="ORF">PF005_g467</name>
    <name evidence="5" type="ORF">PF006_g2456</name>
    <name evidence="4" type="ORF">PF007_g474</name>
    <name evidence="10" type="ORF">PF008_g4038</name>
    <name evidence="1" type="ORF">PF009_g3661</name>
    <name evidence="3" type="ORF">PF010_g14176</name>
    <name evidence="2" type="ORF">PF011_g1925</name>
</gene>
<dbReference type="Proteomes" id="UP000460718">
    <property type="component" value="Unassembled WGS sequence"/>
</dbReference>
<evidence type="ECO:0000313" key="20">
    <source>
        <dbReference type="Proteomes" id="UP000488956"/>
    </source>
</evidence>
<dbReference type="Proteomes" id="UP000476176">
    <property type="component" value="Unassembled WGS sequence"/>
</dbReference>
<evidence type="ECO:0000313" key="9">
    <source>
        <dbReference type="EMBL" id="KAE9325332.1"/>
    </source>
</evidence>
<dbReference type="EMBL" id="QXGA01000070">
    <property type="protein sequence ID" value="KAE9153402.1"/>
    <property type="molecule type" value="Genomic_DNA"/>
</dbReference>
<evidence type="ECO:0000313" key="8">
    <source>
        <dbReference type="EMBL" id="KAE9257913.1"/>
    </source>
</evidence>
<dbReference type="OrthoDB" id="10341011at2759"/>
<dbReference type="EMBL" id="QXGB01000009">
    <property type="protein sequence ID" value="KAE9237881.1"/>
    <property type="molecule type" value="Genomic_DNA"/>
</dbReference>
<evidence type="ECO:0000313" key="4">
    <source>
        <dbReference type="EMBL" id="KAE9140900.1"/>
    </source>
</evidence>
<evidence type="ECO:0000313" key="2">
    <source>
        <dbReference type="EMBL" id="KAE9027674.1"/>
    </source>
</evidence>
<dbReference type="Proteomes" id="UP000440367">
    <property type="component" value="Unassembled WGS sequence"/>
</dbReference>
<dbReference type="EMBL" id="QXFX01000865">
    <property type="protein sequence ID" value="KAE9102231.1"/>
    <property type="molecule type" value="Genomic_DNA"/>
</dbReference>
<dbReference type="Proteomes" id="UP000486351">
    <property type="component" value="Unassembled WGS sequence"/>
</dbReference>
<evidence type="ECO:0000313" key="5">
    <source>
        <dbReference type="EMBL" id="KAE9153402.1"/>
    </source>
</evidence>
<evidence type="ECO:0000313" key="13">
    <source>
        <dbReference type="Proteomes" id="UP000437068"/>
    </source>
</evidence>
<dbReference type="Proteomes" id="UP000429523">
    <property type="component" value="Unassembled WGS sequence"/>
</dbReference>
<evidence type="ECO:0000313" key="14">
    <source>
        <dbReference type="Proteomes" id="UP000440367"/>
    </source>
</evidence>
<dbReference type="Proteomes" id="UP000440732">
    <property type="component" value="Unassembled WGS sequence"/>
</dbReference>
<dbReference type="EMBL" id="QXGE01000090">
    <property type="protein sequence ID" value="KAE9325332.1"/>
    <property type="molecule type" value="Genomic_DNA"/>
</dbReference>
<dbReference type="Proteomes" id="UP000437068">
    <property type="component" value="Unassembled WGS sequence"/>
</dbReference>
<evidence type="ECO:0000313" key="10">
    <source>
        <dbReference type="EMBL" id="KAE9355485.1"/>
    </source>
</evidence>
<name>A0A6A3MGJ1_9STRA</name>
<keyword evidence="12" id="KW-1185">Reference proteome</keyword>
<evidence type="ECO:0000313" key="18">
    <source>
        <dbReference type="Proteomes" id="UP000476176"/>
    </source>
</evidence>
<evidence type="ECO:0000313" key="11">
    <source>
        <dbReference type="Proteomes" id="UP000429523"/>
    </source>
</evidence>
<dbReference type="EMBL" id="QXGC01000010">
    <property type="protein sequence ID" value="KAE9255557.1"/>
    <property type="molecule type" value="Genomic_DNA"/>
</dbReference>
<proteinExistence type="predicted"/>
<dbReference type="EMBL" id="QXFW01000056">
    <property type="protein sequence ID" value="KAE9027674.1"/>
    <property type="molecule type" value="Genomic_DNA"/>
</dbReference>
<evidence type="ECO:0000313" key="6">
    <source>
        <dbReference type="EMBL" id="KAE9237881.1"/>
    </source>
</evidence>
<evidence type="ECO:0000313" key="17">
    <source>
        <dbReference type="Proteomes" id="UP000460718"/>
    </source>
</evidence>
<reference evidence="17 18" key="1">
    <citation type="submission" date="2018-09" db="EMBL/GenBank/DDBJ databases">
        <title>Genomic investigation of the strawberry pathogen Phytophthora fragariae indicates pathogenicity is determined by transcriptional variation in three key races.</title>
        <authorList>
            <person name="Adams T.M."/>
            <person name="Armitage A.D."/>
            <person name="Sobczyk M.K."/>
            <person name="Bates H.J."/>
            <person name="Dunwell J.M."/>
            <person name="Nellist C.F."/>
            <person name="Harrison R.J."/>
        </authorList>
    </citation>
    <scope>NUCLEOTIDE SEQUENCE [LARGE SCALE GENOMIC DNA]</scope>
    <source>
        <strain evidence="9 13">A4</strain>
        <strain evidence="8 14">BC-1</strain>
        <strain evidence="7 18">BC-23</strain>
        <strain evidence="6 12">NOV-27</strain>
        <strain evidence="5 15">NOV-5</strain>
        <strain evidence="4 16">NOV-71</strain>
        <strain evidence="10 19">NOV-77</strain>
        <strain evidence="1 11">NOV-9</strain>
        <strain evidence="3 20">ONT-3</strain>
        <strain evidence="2 17">SCRP245</strain>
    </source>
</reference>
<evidence type="ECO:0000313" key="16">
    <source>
        <dbReference type="Proteomes" id="UP000441208"/>
    </source>
</evidence>
<dbReference type="EMBL" id="QXGD01000012">
    <property type="protein sequence ID" value="KAE9257913.1"/>
    <property type="molecule type" value="Genomic_DNA"/>
</dbReference>
<dbReference type="Proteomes" id="UP000433483">
    <property type="component" value="Unassembled WGS sequence"/>
</dbReference>
<dbReference type="Proteomes" id="UP000441208">
    <property type="component" value="Unassembled WGS sequence"/>
</dbReference>
<evidence type="ECO:0000313" key="19">
    <source>
        <dbReference type="Proteomes" id="UP000486351"/>
    </source>
</evidence>
<dbReference type="Proteomes" id="UP000488956">
    <property type="component" value="Unassembled WGS sequence"/>
</dbReference>